<protein>
    <submittedName>
        <fullName evidence="2">Uncharacterized protein</fullName>
    </submittedName>
</protein>
<evidence type="ECO:0000313" key="2">
    <source>
        <dbReference type="EMBL" id="EGD46260.1"/>
    </source>
</evidence>
<dbReference type="RefSeq" id="WP_004621610.1">
    <property type="nucleotide sequence ID" value="NZ_ACXX02000015.1"/>
</dbReference>
<dbReference type="eggNOG" id="ENOG502ZAKU">
    <property type="taxonomic scope" value="Bacteria"/>
</dbReference>
<keyword evidence="1" id="KW-0472">Membrane</keyword>
<keyword evidence="1" id="KW-0812">Transmembrane</keyword>
<dbReference type="EMBL" id="ACXX02000015">
    <property type="protein sequence ID" value="EGD46260.1"/>
    <property type="molecule type" value="Genomic_DNA"/>
</dbReference>
<gene>
    <name evidence="2" type="ORF">Cpap_0872</name>
</gene>
<sequence length="496" mass="57521">MSILDDLIDTFAPNYCNIFDSVTVTRVSLKVNYVGININTVFESVKKFPERDKVEVKIKFTVDEVIVISKESNIQELLEKINDLHEAFLYEEIDITVDIQKPYSDQISIYNIKKFNEWILTKNYQEIMQIFSKIFITGVNSFVFICYDFDGVFATNTILFQNPSSGNLYHNNEINRQEIIENSRKICNFYNHSQYDVIPDDFNVILSNNADDKIVKLFNEIKIFLSLIYISDISDLYEDNINITLKGYKTVDYKINLSTFNYTDNQKVLYGIYRWLYNGGNVYDKSQLARNIMTLHCKYSSILELDEKTFSSITANYGLYLKENVNNYLTVKKDITTFVQSSIQEVTKAINSFTSDLKKNFFAFFSYFATLIVSSSFAKLKVEDIFTSEVTTITSCILVGSIAFLAISLFEALSKYFMMDNNIDSLKDSYSDILDPVEVQVIIEKDKSLTPNKKRFKTNLWVISIIWICMVISVFFALDYISGNQKLLFTINFIQQ</sequence>
<evidence type="ECO:0000256" key="1">
    <source>
        <dbReference type="SAM" id="Phobius"/>
    </source>
</evidence>
<feature type="transmembrane region" description="Helical" evidence="1">
    <location>
        <begin position="390"/>
        <end position="410"/>
    </location>
</feature>
<comment type="caution">
    <text evidence="2">The sequence shown here is derived from an EMBL/GenBank/DDBJ whole genome shotgun (WGS) entry which is preliminary data.</text>
</comment>
<dbReference type="Proteomes" id="UP000003860">
    <property type="component" value="Unassembled WGS sequence"/>
</dbReference>
<feature type="transmembrane region" description="Helical" evidence="1">
    <location>
        <begin position="460"/>
        <end position="481"/>
    </location>
</feature>
<reference evidence="2" key="2">
    <citation type="submission" date="2011-01" db="EMBL/GenBank/DDBJ databases">
        <title>The Non-contiguous Finished genome of Clostridium papyrosolvens.</title>
        <authorList>
            <person name="Lucas S."/>
            <person name="Copeland A."/>
            <person name="Lapidus A."/>
            <person name="Cheng J.-F."/>
            <person name="Goodwin L."/>
            <person name="Pitluck S."/>
            <person name="Misra M."/>
            <person name="Chertkov O."/>
            <person name="Detter J.C."/>
            <person name="Han C."/>
            <person name="Tapia R."/>
            <person name="Land M."/>
            <person name="Hauser L."/>
            <person name="Kyrpides N."/>
            <person name="Ivanova N."/>
            <person name="Pagani I."/>
            <person name="Mouttaki H."/>
            <person name="He Z."/>
            <person name="Zhou J."/>
            <person name="Hemme C.L."/>
            <person name="Woyke T."/>
        </authorList>
    </citation>
    <scope>NUCLEOTIDE SEQUENCE [LARGE SCALE GENOMIC DNA]</scope>
    <source>
        <strain evidence="2">DSM 2782</strain>
    </source>
</reference>
<dbReference type="OrthoDB" id="2972222at2"/>
<proteinExistence type="predicted"/>
<feature type="transmembrane region" description="Helical" evidence="1">
    <location>
        <begin position="361"/>
        <end position="378"/>
    </location>
</feature>
<keyword evidence="3" id="KW-1185">Reference proteome</keyword>
<organism evidence="2 3">
    <name type="scientific">Ruminiclostridium papyrosolvens DSM 2782</name>
    <dbReference type="NCBI Taxonomy" id="588581"/>
    <lineage>
        <taxon>Bacteria</taxon>
        <taxon>Bacillati</taxon>
        <taxon>Bacillota</taxon>
        <taxon>Clostridia</taxon>
        <taxon>Eubacteriales</taxon>
        <taxon>Oscillospiraceae</taxon>
        <taxon>Ruminiclostridium</taxon>
    </lineage>
</organism>
<reference evidence="2" key="1">
    <citation type="submission" date="2009-07" db="EMBL/GenBank/DDBJ databases">
        <authorList>
            <consortium name="US DOE Joint Genome Institute (JGI-PGF)"/>
            <person name="Lucas S."/>
            <person name="Copeland A."/>
            <person name="Lapidus A."/>
            <person name="Glavina del Rio T."/>
            <person name="Tice H."/>
            <person name="Bruce D."/>
            <person name="Goodwin L."/>
            <person name="Pitluck S."/>
            <person name="Larimer F."/>
            <person name="Land M.L."/>
            <person name="Mouttaki H."/>
            <person name="He Z."/>
            <person name="Zhou J."/>
            <person name="Hemme C.L."/>
        </authorList>
    </citation>
    <scope>NUCLEOTIDE SEQUENCE [LARGE SCALE GENOMIC DNA]</scope>
    <source>
        <strain evidence="2">DSM 2782</strain>
    </source>
</reference>
<accession>F1TH20</accession>
<dbReference type="AlphaFoldDB" id="F1TH20"/>
<evidence type="ECO:0000313" key="3">
    <source>
        <dbReference type="Proteomes" id="UP000003860"/>
    </source>
</evidence>
<keyword evidence="1" id="KW-1133">Transmembrane helix</keyword>
<name>F1TH20_9FIRM</name>